<protein>
    <submittedName>
        <fullName evidence="3">Aspartate beta-hydroxylase</fullName>
        <ecNumber evidence="3">1.14.11.16</ecNumber>
    </submittedName>
</protein>
<dbReference type="AlphaFoldDB" id="A0AAW8F5X0"/>
<dbReference type="Proteomes" id="UP001234216">
    <property type="component" value="Unassembled WGS sequence"/>
</dbReference>
<evidence type="ECO:0000259" key="2">
    <source>
        <dbReference type="Pfam" id="PF05118"/>
    </source>
</evidence>
<comment type="caution">
    <text evidence="3">The sequence shown here is derived from an EMBL/GenBank/DDBJ whole genome shotgun (WGS) entry which is preliminary data.</text>
</comment>
<dbReference type="EC" id="1.14.11.16" evidence="3"/>
<accession>A0AAW8F5X0</accession>
<dbReference type="Pfam" id="PF05118">
    <property type="entry name" value="Asp_Arg_Hydrox"/>
    <property type="match status" value="1"/>
</dbReference>
<evidence type="ECO:0000256" key="1">
    <source>
        <dbReference type="SAM" id="MobiDB-lite"/>
    </source>
</evidence>
<dbReference type="GO" id="GO:0062101">
    <property type="term" value="F:peptidyl-aspartic acid 3-dioxygenase activity"/>
    <property type="evidence" value="ECO:0007669"/>
    <property type="project" value="UniProtKB-EC"/>
</dbReference>
<dbReference type="SUPFAM" id="SSF51197">
    <property type="entry name" value="Clavaminate synthase-like"/>
    <property type="match status" value="1"/>
</dbReference>
<reference evidence="3" key="1">
    <citation type="submission" date="2023-07" db="EMBL/GenBank/DDBJ databases">
        <title>Comparative genomics of wheat-associated soil bacteria to identify genetic determinants of phenazine resistance.</title>
        <authorList>
            <person name="Mouncey N."/>
        </authorList>
    </citation>
    <scope>NUCLEOTIDE SEQUENCE</scope>
    <source>
        <strain evidence="3">V4I22</strain>
    </source>
</reference>
<dbReference type="EMBL" id="JAUSZV010000001">
    <property type="protein sequence ID" value="MDQ0904087.1"/>
    <property type="molecule type" value="Genomic_DNA"/>
</dbReference>
<dbReference type="InterPro" id="IPR007803">
    <property type="entry name" value="Asp/Arg/Pro-Hydrxlase"/>
</dbReference>
<feature type="region of interest" description="Disordered" evidence="1">
    <location>
        <begin position="41"/>
        <end position="81"/>
    </location>
</feature>
<organism evidence="3 4">
    <name type="scientific">Streptomyces canus</name>
    <dbReference type="NCBI Taxonomy" id="58343"/>
    <lineage>
        <taxon>Bacteria</taxon>
        <taxon>Bacillati</taxon>
        <taxon>Actinomycetota</taxon>
        <taxon>Actinomycetes</taxon>
        <taxon>Kitasatosporales</taxon>
        <taxon>Streptomycetaceae</taxon>
        <taxon>Streptomyces</taxon>
        <taxon>Streptomyces aurantiacus group</taxon>
    </lineage>
</organism>
<evidence type="ECO:0000313" key="3">
    <source>
        <dbReference type="EMBL" id="MDQ0904087.1"/>
    </source>
</evidence>
<dbReference type="Gene3D" id="2.60.120.330">
    <property type="entry name" value="B-lactam Antibiotic, Isopenicillin N Synthase, Chain"/>
    <property type="match status" value="1"/>
</dbReference>
<proteinExistence type="predicted"/>
<dbReference type="InterPro" id="IPR027443">
    <property type="entry name" value="IPNS-like_sf"/>
</dbReference>
<name>A0AAW8F5X0_9ACTN</name>
<feature type="domain" description="Aspartyl/asparaginy/proline hydroxylase" evidence="2">
    <location>
        <begin position="22"/>
        <end position="186"/>
    </location>
</feature>
<sequence>MTTTTAQPAPAARLHPVFNTGRLTRELTAVTEHEWERQRTHYAGGSIGPDTPTDWRVLPLRSPGGDPDRTDPGGPGPDTYAPTRWLEQMPYLAGILQQIPAPLNAVRLLALGPSAASQPHRDPKYALDRGMVRLHIPIVTHPGAVLILDGTEHRWQPGTLWYGDFSREHMVRNTGPVRRIHAVIDALFTRDLADLFPTEWQEALADTDVLFNRPPAPQSHRPAHPLPSALRLPSGFTDFGQDTPLDGPTTTVRLTEHGDGLTLTAGERTFALVHVAGGEYRYAGWSEQRTLQLGPDHAVIHARHGRAVTSQHIAFPATGADE</sequence>
<evidence type="ECO:0000313" key="4">
    <source>
        <dbReference type="Proteomes" id="UP001234216"/>
    </source>
</evidence>
<keyword evidence="3" id="KW-0560">Oxidoreductase</keyword>
<dbReference type="RefSeq" id="WP_306971585.1">
    <property type="nucleotide sequence ID" value="NZ_JAUSZV010000001.1"/>
</dbReference>
<gene>
    <name evidence="3" type="ORF">QFZ22_000072</name>
</gene>